<dbReference type="GO" id="GO:0016874">
    <property type="term" value="F:ligase activity"/>
    <property type="evidence" value="ECO:0007669"/>
    <property type="project" value="UniProtKB-KW"/>
</dbReference>
<evidence type="ECO:0000313" key="6">
    <source>
        <dbReference type="Proteomes" id="UP001550378"/>
    </source>
</evidence>
<accession>A0ABV2W4Q7</accession>
<comment type="similarity">
    <text evidence="1">Belongs to the ATP-dependent DNA ligase family.</text>
</comment>
<dbReference type="Gene3D" id="2.40.50.140">
    <property type="entry name" value="Nucleic acid-binding proteins"/>
    <property type="match status" value="1"/>
</dbReference>
<dbReference type="PROSITE" id="PS50160">
    <property type="entry name" value="DNA_LIGASE_A3"/>
    <property type="match status" value="1"/>
</dbReference>
<gene>
    <name evidence="5" type="ORF">ABZ508_10065</name>
</gene>
<name>A0ABV2W4Q7_9ACTN</name>
<protein>
    <submittedName>
        <fullName evidence="5">ATP-dependent DNA ligase</fullName>
    </submittedName>
</protein>
<dbReference type="Proteomes" id="UP001550378">
    <property type="component" value="Unassembled WGS sequence"/>
</dbReference>
<proteinExistence type="inferred from homology"/>
<evidence type="ECO:0000313" key="5">
    <source>
        <dbReference type="EMBL" id="MEU0707701.1"/>
    </source>
</evidence>
<dbReference type="InterPro" id="IPR012340">
    <property type="entry name" value="NA-bd_OB-fold"/>
</dbReference>
<dbReference type="CDD" id="cd07905">
    <property type="entry name" value="Adenylation_DNA_ligase_LigC"/>
    <property type="match status" value="1"/>
</dbReference>
<keyword evidence="6" id="KW-1185">Reference proteome</keyword>
<comment type="catalytic activity">
    <reaction evidence="3">
        <text>ATP + (deoxyribonucleotide)n-3'-hydroxyl + 5'-phospho-(deoxyribonucleotide)m = (deoxyribonucleotide)n+m + AMP + diphosphate.</text>
        <dbReference type="EC" id="6.5.1.1"/>
    </reaction>
</comment>
<dbReference type="Pfam" id="PF01068">
    <property type="entry name" value="DNA_ligase_A_M"/>
    <property type="match status" value="1"/>
</dbReference>
<reference evidence="5 6" key="1">
    <citation type="submission" date="2024-06" db="EMBL/GenBank/DDBJ databases">
        <title>The Natural Products Discovery Center: Release of the First 8490 Sequenced Strains for Exploring Actinobacteria Biosynthetic Diversity.</title>
        <authorList>
            <person name="Kalkreuter E."/>
            <person name="Kautsar S.A."/>
            <person name="Yang D."/>
            <person name="Bader C.D."/>
            <person name="Teijaro C.N."/>
            <person name="Fluegel L."/>
            <person name="Davis C.M."/>
            <person name="Simpson J.R."/>
            <person name="Lauterbach L."/>
            <person name="Steele A.D."/>
            <person name="Gui C."/>
            <person name="Meng S."/>
            <person name="Li G."/>
            <person name="Viehrig K."/>
            <person name="Ye F."/>
            <person name="Su P."/>
            <person name="Kiefer A.F."/>
            <person name="Nichols A."/>
            <person name="Cepeda A.J."/>
            <person name="Yan W."/>
            <person name="Fan B."/>
            <person name="Jiang Y."/>
            <person name="Adhikari A."/>
            <person name="Zheng C.-J."/>
            <person name="Schuster L."/>
            <person name="Cowan T.M."/>
            <person name="Smanski M.J."/>
            <person name="Chevrette M.G."/>
            <person name="De Carvalho L.P.S."/>
            <person name="Shen B."/>
        </authorList>
    </citation>
    <scope>NUCLEOTIDE SEQUENCE [LARGE SCALE GENOMIC DNA]</scope>
    <source>
        <strain evidence="5 6">NPDC006337</strain>
    </source>
</reference>
<dbReference type="InterPro" id="IPR012310">
    <property type="entry name" value="DNA_ligase_ATP-dep_cent"/>
</dbReference>
<dbReference type="InterPro" id="IPR044117">
    <property type="entry name" value="OBF_LigC-like"/>
</dbReference>
<evidence type="ECO:0000256" key="3">
    <source>
        <dbReference type="ARBA" id="ARBA00034003"/>
    </source>
</evidence>
<dbReference type="CDD" id="cd07970">
    <property type="entry name" value="OBF_DNA_ligase_LigC"/>
    <property type="match status" value="1"/>
</dbReference>
<dbReference type="Gene3D" id="3.30.470.30">
    <property type="entry name" value="DNA ligase/mRNA capping enzyme"/>
    <property type="match status" value="1"/>
</dbReference>
<dbReference type="RefSeq" id="WP_356577794.1">
    <property type="nucleotide sequence ID" value="NZ_JBEXZO010000027.1"/>
</dbReference>
<dbReference type="EMBL" id="JBEXZR010000006">
    <property type="protein sequence ID" value="MEU0707701.1"/>
    <property type="molecule type" value="Genomic_DNA"/>
</dbReference>
<dbReference type="PANTHER" id="PTHR45674:SF4">
    <property type="entry name" value="DNA LIGASE 1"/>
    <property type="match status" value="1"/>
</dbReference>
<organism evidence="5 6">
    <name type="scientific">Streptomyces lavendulocolor</name>
    <dbReference type="NCBI Taxonomy" id="67316"/>
    <lineage>
        <taxon>Bacteria</taxon>
        <taxon>Bacillati</taxon>
        <taxon>Actinomycetota</taxon>
        <taxon>Actinomycetes</taxon>
        <taxon>Kitasatosporales</taxon>
        <taxon>Streptomycetaceae</taxon>
        <taxon>Streptomyces</taxon>
    </lineage>
</organism>
<feature type="domain" description="ATP-dependent DNA ligase family profile" evidence="4">
    <location>
        <begin position="105"/>
        <end position="200"/>
    </location>
</feature>
<dbReference type="InterPro" id="IPR044119">
    <property type="entry name" value="Adenylation_LigC-like"/>
</dbReference>
<sequence length="322" mass="34844">MHLSPPIEPMLARPVTALPSVGATPALFEQKADGFRVLLFAAREPFLQSRRGADLGPAFPEVVSAAAALGVEAVLDAELVVWGADGLDFAVLQERARRRGATARQAALERPAHLIVFDVLEMSGATLLDEPLRRRRAALEELFAERRLTAPWALCPQTSDREVALGWLDPVWGAAGIEGVMIKNPDSKYRPGERGWLKLRARITVEGIIGAVTGAVTAPRSLLLGRLDAAGRLRLVGRSTPLPRKAAAELGAALRPAGAEHPWWGRTLSAGWGAKQPLVFRPVVPDLVAEVEADTALDLGRHRHPVRYLRLRDDMTAGDVRA</sequence>
<dbReference type="InterPro" id="IPR050191">
    <property type="entry name" value="ATP-dep_DNA_ligase"/>
</dbReference>
<evidence type="ECO:0000256" key="1">
    <source>
        <dbReference type="ARBA" id="ARBA00007572"/>
    </source>
</evidence>
<evidence type="ECO:0000256" key="2">
    <source>
        <dbReference type="ARBA" id="ARBA00022598"/>
    </source>
</evidence>
<evidence type="ECO:0000259" key="4">
    <source>
        <dbReference type="PROSITE" id="PS50160"/>
    </source>
</evidence>
<comment type="caution">
    <text evidence="5">The sequence shown here is derived from an EMBL/GenBank/DDBJ whole genome shotgun (WGS) entry which is preliminary data.</text>
</comment>
<dbReference type="PANTHER" id="PTHR45674">
    <property type="entry name" value="DNA LIGASE 1/3 FAMILY MEMBER"/>
    <property type="match status" value="1"/>
</dbReference>
<dbReference type="SUPFAM" id="SSF56091">
    <property type="entry name" value="DNA ligase/mRNA capping enzyme, catalytic domain"/>
    <property type="match status" value="1"/>
</dbReference>
<keyword evidence="2 5" id="KW-0436">Ligase</keyword>